<keyword evidence="1" id="KW-0472">Membrane</keyword>
<dbReference type="PANTHER" id="PTHR36836:SF1">
    <property type="entry name" value="COLANIC ACID BIOSYNTHESIS PROTEIN WCAK"/>
    <property type="match status" value="1"/>
</dbReference>
<dbReference type="OrthoDB" id="1551438at2"/>
<dbReference type="PANTHER" id="PTHR36836">
    <property type="entry name" value="COLANIC ACID BIOSYNTHESIS PROTEIN WCAK"/>
    <property type="match status" value="1"/>
</dbReference>
<keyword evidence="1" id="KW-0812">Transmembrane</keyword>
<protein>
    <recommendedName>
        <fullName evidence="2">Polysaccharide pyruvyl transferase domain-containing protein</fullName>
    </recommendedName>
</protein>
<evidence type="ECO:0000313" key="3">
    <source>
        <dbReference type="EMBL" id="RKD32276.1"/>
    </source>
</evidence>
<name>A0A419T4D0_9FIRM</name>
<dbReference type="InterPro" id="IPR007345">
    <property type="entry name" value="Polysacch_pyruvyl_Trfase"/>
</dbReference>
<dbReference type="EMBL" id="MCIB01000012">
    <property type="protein sequence ID" value="RKD32276.1"/>
    <property type="molecule type" value="Genomic_DNA"/>
</dbReference>
<dbReference type="AlphaFoldDB" id="A0A419T4D0"/>
<feature type="transmembrane region" description="Helical" evidence="1">
    <location>
        <begin position="67"/>
        <end position="85"/>
    </location>
</feature>
<comment type="caution">
    <text evidence="3">The sequence shown here is derived from an EMBL/GenBank/DDBJ whole genome shotgun (WGS) entry which is preliminary data.</text>
</comment>
<evidence type="ECO:0000256" key="1">
    <source>
        <dbReference type="SAM" id="Phobius"/>
    </source>
</evidence>
<keyword evidence="1" id="KW-1133">Transmembrane helix</keyword>
<dbReference type="RefSeq" id="WP_120168677.1">
    <property type="nucleotide sequence ID" value="NZ_MCIB01000012.1"/>
</dbReference>
<gene>
    <name evidence="3" type="ORF">BET03_02895</name>
</gene>
<reference evidence="3 4" key="1">
    <citation type="submission" date="2016-08" db="EMBL/GenBank/DDBJ databases">
        <title>Novel Firmicutes and Novel Genomes.</title>
        <authorList>
            <person name="Poppleton D.I."/>
            <person name="Gribaldo S."/>
        </authorList>
    </citation>
    <scope>NUCLEOTIDE SEQUENCE [LARGE SCALE GENOMIC DNA]</scope>
    <source>
        <strain evidence="3 4">CTT3</strain>
    </source>
</reference>
<organism evidence="3 4">
    <name type="scientific">Thermohalobacter berrensis</name>
    <dbReference type="NCBI Taxonomy" id="99594"/>
    <lineage>
        <taxon>Bacteria</taxon>
        <taxon>Bacillati</taxon>
        <taxon>Bacillota</taxon>
        <taxon>Tissierellia</taxon>
        <taxon>Tissierellales</taxon>
        <taxon>Thermohalobacteraceae</taxon>
        <taxon>Thermohalobacter</taxon>
    </lineage>
</organism>
<dbReference type="Pfam" id="PF04230">
    <property type="entry name" value="PS_pyruv_trans"/>
    <property type="match status" value="1"/>
</dbReference>
<feature type="domain" description="Polysaccharide pyruvyl transferase" evidence="2">
    <location>
        <begin position="16"/>
        <end position="343"/>
    </location>
</feature>
<dbReference type="Proteomes" id="UP000284177">
    <property type="component" value="Unassembled WGS sequence"/>
</dbReference>
<accession>A0A419T4D0</accession>
<sequence length="412" mass="47298">MQKKTIGITATDFAGNKGAAAMLQAIVKNVSAKCNNVDYKLFSVYPKEDKEQNPYNNLEVVSCKPEQIIFIAFPLAILFYLFKWFKPLKALLLKNKILRGFYECDFVVDAAGISYVDSRGFIMNTYNFICTSTPLLVGKDVIKFSQAMGPFKTFWNRLWGNLALPKVEKICARGEITKKHLKDLGLKNIELCADGAFSMLDDEKATEYVNSVVRKDKFYSNEIIGLSISSVVDGYCRKNGIDYIGIMTRFINYLNKKGYGVLIIANAARKGKIRPKNNDLVVCQKVYEQVANKDMCRWYPEEFTPEIIRDFISKTKILVASRFHAMIGALEKQVPVLLIGWSHKYKEVLDMFEIGDYATDYKKLDYNNLVEQFERLENEYFDVENKIKRNLPKVKQSSYKNIEIIVDKIKSI</sequence>
<evidence type="ECO:0000313" key="4">
    <source>
        <dbReference type="Proteomes" id="UP000284177"/>
    </source>
</evidence>
<keyword evidence="4" id="KW-1185">Reference proteome</keyword>
<proteinExistence type="predicted"/>
<evidence type="ECO:0000259" key="2">
    <source>
        <dbReference type="Pfam" id="PF04230"/>
    </source>
</evidence>